<protein>
    <submittedName>
        <fullName evidence="2">MFS transporter</fullName>
    </submittedName>
</protein>
<reference evidence="2 3" key="2">
    <citation type="submission" date="2018-01" db="EMBL/GenBank/DDBJ databases">
        <title>Genomic study of Klebsiella pneumoniae.</title>
        <authorList>
            <person name="Yang Y."/>
            <person name="Bicalho R."/>
        </authorList>
    </citation>
    <scope>NUCLEOTIDE SEQUENCE [LARGE SCALE GENOMIC DNA]</scope>
    <source>
        <strain evidence="2 3">A5</strain>
    </source>
</reference>
<dbReference type="Proteomes" id="UP000234473">
    <property type="component" value="Unassembled WGS sequence"/>
</dbReference>
<sequence>VSSCNIAAFNLGNAAGAWFGGLLLTAGVSLSHIPLAGACLTASGFIIASVTLSPLKGSQA</sequence>
<evidence type="ECO:0000256" key="1">
    <source>
        <dbReference type="SAM" id="Phobius"/>
    </source>
</evidence>
<feature type="non-terminal residue" evidence="2">
    <location>
        <position position="1"/>
    </location>
</feature>
<keyword evidence="1" id="KW-0812">Transmembrane</keyword>
<name>A0A2N5ADQ5_KLEVA</name>
<organism evidence="2 3">
    <name type="scientific">Klebsiella variicola</name>
    <dbReference type="NCBI Taxonomy" id="244366"/>
    <lineage>
        <taxon>Bacteria</taxon>
        <taxon>Pseudomonadati</taxon>
        <taxon>Pseudomonadota</taxon>
        <taxon>Gammaproteobacteria</taxon>
        <taxon>Enterobacterales</taxon>
        <taxon>Enterobacteriaceae</taxon>
        <taxon>Klebsiella/Raoultella group</taxon>
        <taxon>Klebsiella</taxon>
        <taxon>Klebsiella pneumoniae complex</taxon>
    </lineage>
</organism>
<comment type="caution">
    <text evidence="2">The sequence shown here is derived from an EMBL/GenBank/DDBJ whole genome shotgun (WGS) entry which is preliminary data.</text>
</comment>
<feature type="transmembrane region" description="Helical" evidence="1">
    <location>
        <begin position="33"/>
        <end position="55"/>
    </location>
</feature>
<proteinExistence type="predicted"/>
<evidence type="ECO:0000313" key="2">
    <source>
        <dbReference type="EMBL" id="PLP43682.1"/>
    </source>
</evidence>
<reference evidence="2 3" key="1">
    <citation type="submission" date="2017-11" db="EMBL/GenBank/DDBJ databases">
        <authorList>
            <person name="Han C.G."/>
        </authorList>
    </citation>
    <scope>NUCLEOTIDE SEQUENCE [LARGE SCALE GENOMIC DNA]</scope>
    <source>
        <strain evidence="2 3">A5</strain>
    </source>
</reference>
<accession>A0A2N5ADQ5</accession>
<dbReference type="AlphaFoldDB" id="A0A2N5ADQ5"/>
<dbReference type="EMBL" id="PICB01000974">
    <property type="protein sequence ID" value="PLP43682.1"/>
    <property type="molecule type" value="Genomic_DNA"/>
</dbReference>
<evidence type="ECO:0000313" key="3">
    <source>
        <dbReference type="Proteomes" id="UP000234473"/>
    </source>
</evidence>
<keyword evidence="1" id="KW-1133">Transmembrane helix</keyword>
<keyword evidence="1" id="KW-0472">Membrane</keyword>
<gene>
    <name evidence="2" type="ORF">CWM98_17925</name>
</gene>